<proteinExistence type="predicted"/>
<protein>
    <submittedName>
        <fullName evidence="1">Uncharacterized protein</fullName>
    </submittedName>
</protein>
<sequence>MGGRIQERQIDQLSYWIGKELVHMFRLFPIGIYLDTVGYGEGLVGSLGGVASGVEMGKLEIGGGVDWFENGGDQWGNDENGGRLTVVMVRDWWWQWQQPEWKLLYLLLESPLNSEEFERLGPVNKRIVCLKANYCKNISINKKNILVIDEDNATADFLESNGFRVVKTTMLETACRLLGIEEVPLEDSLEAALHFNCPICKGDFPNENVFDKHQCDFDVTRSEDIKVLLRIQFSKLKAVMVKTSVAATRDKKPVDMVLISSKANWVDHFTAVGFVRLLRERYPFVQVAAVKTQKEKAREFYGVCEVLEKPLMFKETVKIFKMLIPKPFRS</sequence>
<keyword evidence="2" id="KW-1185">Reference proteome</keyword>
<dbReference type="AlphaFoldDB" id="A0A835IMB7"/>
<comment type="caution">
    <text evidence="1">The sequence shown here is derived from an EMBL/GenBank/DDBJ whole genome shotgun (WGS) entry which is preliminary data.</text>
</comment>
<name>A0A835IMB7_9MAGN</name>
<evidence type="ECO:0000313" key="2">
    <source>
        <dbReference type="Proteomes" id="UP000631114"/>
    </source>
</evidence>
<evidence type="ECO:0000313" key="1">
    <source>
        <dbReference type="EMBL" id="KAF9620596.1"/>
    </source>
</evidence>
<reference evidence="1 2" key="1">
    <citation type="submission" date="2020-10" db="EMBL/GenBank/DDBJ databases">
        <title>The Coptis chinensis genome and diversification of protoberbering-type alkaloids.</title>
        <authorList>
            <person name="Wang B."/>
            <person name="Shu S."/>
            <person name="Song C."/>
            <person name="Liu Y."/>
        </authorList>
    </citation>
    <scope>NUCLEOTIDE SEQUENCE [LARGE SCALE GENOMIC DNA]</scope>
    <source>
        <strain evidence="1">HL-2020</strain>
        <tissue evidence="1">Leaf</tissue>
    </source>
</reference>
<gene>
    <name evidence="1" type="ORF">IFM89_013622</name>
</gene>
<organism evidence="1 2">
    <name type="scientific">Coptis chinensis</name>
    <dbReference type="NCBI Taxonomy" id="261450"/>
    <lineage>
        <taxon>Eukaryota</taxon>
        <taxon>Viridiplantae</taxon>
        <taxon>Streptophyta</taxon>
        <taxon>Embryophyta</taxon>
        <taxon>Tracheophyta</taxon>
        <taxon>Spermatophyta</taxon>
        <taxon>Magnoliopsida</taxon>
        <taxon>Ranunculales</taxon>
        <taxon>Ranunculaceae</taxon>
        <taxon>Coptidoideae</taxon>
        <taxon>Coptis</taxon>
    </lineage>
</organism>
<accession>A0A835IMB7</accession>
<dbReference type="EMBL" id="JADFTS010000002">
    <property type="protein sequence ID" value="KAF9620596.1"/>
    <property type="molecule type" value="Genomic_DNA"/>
</dbReference>
<dbReference type="Proteomes" id="UP000631114">
    <property type="component" value="Unassembled WGS sequence"/>
</dbReference>